<accession>A0A1B6JKG2</accession>
<feature type="non-terminal residue" evidence="1">
    <location>
        <position position="1"/>
    </location>
</feature>
<name>A0A1B6JKG2_9HEMI</name>
<dbReference type="EMBL" id="GECU01007998">
    <property type="protein sequence ID" value="JAS99708.1"/>
    <property type="molecule type" value="Transcribed_RNA"/>
</dbReference>
<feature type="non-terminal residue" evidence="1">
    <location>
        <position position="111"/>
    </location>
</feature>
<protein>
    <submittedName>
        <fullName evidence="1">Uncharacterized protein</fullName>
    </submittedName>
</protein>
<proteinExistence type="predicted"/>
<sequence>SGRCVPVALMDVEEIAVTVHVYRHYIKRRRRRYWIHPMLQSRPTRGQFFTFFYELRLYEEKFFNYTRMSVASFDQLLNKIADSIRGTDTSMRPCIGVEEKLLVTLRYLATG</sequence>
<dbReference type="AlphaFoldDB" id="A0A1B6JKG2"/>
<organism evidence="1">
    <name type="scientific">Homalodisca liturata</name>
    <dbReference type="NCBI Taxonomy" id="320908"/>
    <lineage>
        <taxon>Eukaryota</taxon>
        <taxon>Metazoa</taxon>
        <taxon>Ecdysozoa</taxon>
        <taxon>Arthropoda</taxon>
        <taxon>Hexapoda</taxon>
        <taxon>Insecta</taxon>
        <taxon>Pterygota</taxon>
        <taxon>Neoptera</taxon>
        <taxon>Paraneoptera</taxon>
        <taxon>Hemiptera</taxon>
        <taxon>Auchenorrhyncha</taxon>
        <taxon>Membracoidea</taxon>
        <taxon>Cicadellidae</taxon>
        <taxon>Cicadellinae</taxon>
        <taxon>Proconiini</taxon>
        <taxon>Homalodisca</taxon>
    </lineage>
</organism>
<evidence type="ECO:0000313" key="1">
    <source>
        <dbReference type="EMBL" id="JAS99708.1"/>
    </source>
</evidence>
<reference evidence="1" key="1">
    <citation type="submission" date="2015-11" db="EMBL/GenBank/DDBJ databases">
        <title>De novo transcriptome assembly of four potential Pierce s Disease insect vectors from Arizona vineyards.</title>
        <authorList>
            <person name="Tassone E.E."/>
        </authorList>
    </citation>
    <scope>NUCLEOTIDE SEQUENCE</scope>
</reference>
<gene>
    <name evidence="1" type="ORF">g.57746</name>
</gene>